<evidence type="ECO:0000313" key="2">
    <source>
        <dbReference type="EMBL" id="OMF48860.1"/>
    </source>
</evidence>
<organism evidence="2 3">
    <name type="scientific">Paenibacillus rhizosphaerae</name>
    <dbReference type="NCBI Taxonomy" id="297318"/>
    <lineage>
        <taxon>Bacteria</taxon>
        <taxon>Bacillati</taxon>
        <taxon>Bacillota</taxon>
        <taxon>Bacilli</taxon>
        <taxon>Bacillales</taxon>
        <taxon>Paenibacillaceae</taxon>
        <taxon>Paenibacillus</taxon>
    </lineage>
</organism>
<protein>
    <submittedName>
        <fullName evidence="2">ABC transporter substrate-binding protein</fullName>
    </submittedName>
</protein>
<evidence type="ECO:0000313" key="3">
    <source>
        <dbReference type="Proteomes" id="UP000187172"/>
    </source>
</evidence>
<gene>
    <name evidence="2" type="ORF">BK138_31385</name>
</gene>
<sequence>MKNLRKASSILLCLTISASLLAACGSSKGDGGSGSASSDSSATVEGVKKEGFPIVDKPLTLKVMSQDAGVADWNKMPVLQEMEKLSGIHLEYQLSPIDSFETKKNLMFASGDLPDMLYAADLKPSEQVTYGTQGVLIPLEKYIDEGYAPNIKKILDEHPDVRKSFTTPDGHMYALPFIDTAAVWYRSPMWYNGKFLKALNVTELPKTTDELYTLLKRFKDEDPNGNGKKDEIPLTSVKLDDLRMYFFGFWGMYDEKIYADKDGKVHYSPQEEGYKGYLTFMNKLWKEDLLDHETFSQTADQKKAKGQNNQIGLFNDYFPYFTLGGEPSSDNPLMTPVASEIAGTPVYGKHPGMSANGTFAITSKDPAPEATMRWIDYLYSYEGSTLFNQGPEGVLWKYKDKENHVKEWLPVPGGGDREEYRGKITPNFGILTPGVNDPEVTKGLRSEFDDWIDKENAEKLTPIGKSPFPNVYLTNEQQSEASALMSDLDTYVQQMEAKFITGQEPLSNWDKYLAQVKKMGSDRIVELYQAAYDQWNTGK</sequence>
<dbReference type="InterPro" id="IPR050490">
    <property type="entry name" value="Bact_solute-bd_prot1"/>
</dbReference>
<comment type="caution">
    <text evidence="2">The sequence shown here is derived from an EMBL/GenBank/DDBJ whole genome shotgun (WGS) entry which is preliminary data.</text>
</comment>
<dbReference type="PROSITE" id="PS51257">
    <property type="entry name" value="PROKAR_LIPOPROTEIN"/>
    <property type="match status" value="1"/>
</dbReference>
<dbReference type="RefSeq" id="WP_076175986.1">
    <property type="nucleotide sequence ID" value="NZ_MRTP01000016.1"/>
</dbReference>
<feature type="signal peptide" evidence="1">
    <location>
        <begin position="1"/>
        <end position="22"/>
    </location>
</feature>
<dbReference type="PANTHER" id="PTHR43649:SF12">
    <property type="entry name" value="DIACETYLCHITOBIOSE BINDING PROTEIN DASA"/>
    <property type="match status" value="1"/>
</dbReference>
<proteinExistence type="predicted"/>
<dbReference type="Gene3D" id="3.40.190.10">
    <property type="entry name" value="Periplasmic binding protein-like II"/>
    <property type="match status" value="2"/>
</dbReference>
<dbReference type="AlphaFoldDB" id="A0A1R1EAP0"/>
<dbReference type="SUPFAM" id="SSF53850">
    <property type="entry name" value="Periplasmic binding protein-like II"/>
    <property type="match status" value="1"/>
</dbReference>
<dbReference type="EMBL" id="MRTP01000016">
    <property type="protein sequence ID" value="OMF48860.1"/>
    <property type="molecule type" value="Genomic_DNA"/>
</dbReference>
<reference evidence="2 3" key="1">
    <citation type="submission" date="2016-11" db="EMBL/GenBank/DDBJ databases">
        <title>Paenibacillus species isolates.</title>
        <authorList>
            <person name="Beno S.M."/>
        </authorList>
    </citation>
    <scope>NUCLEOTIDE SEQUENCE [LARGE SCALE GENOMIC DNA]</scope>
    <source>
        <strain evidence="2 3">FSL R5-0378</strain>
    </source>
</reference>
<dbReference type="PANTHER" id="PTHR43649">
    <property type="entry name" value="ARABINOSE-BINDING PROTEIN-RELATED"/>
    <property type="match status" value="1"/>
</dbReference>
<accession>A0A1R1EAP0</accession>
<feature type="chain" id="PRO_5039033837" evidence="1">
    <location>
        <begin position="23"/>
        <end position="539"/>
    </location>
</feature>
<dbReference type="STRING" id="297318.BK138_31385"/>
<keyword evidence="1" id="KW-0732">Signal</keyword>
<keyword evidence="3" id="KW-1185">Reference proteome</keyword>
<dbReference type="Proteomes" id="UP000187172">
    <property type="component" value="Unassembled WGS sequence"/>
</dbReference>
<dbReference type="InterPro" id="IPR006059">
    <property type="entry name" value="SBP"/>
</dbReference>
<name>A0A1R1EAP0_9BACL</name>
<evidence type="ECO:0000256" key="1">
    <source>
        <dbReference type="SAM" id="SignalP"/>
    </source>
</evidence>
<dbReference type="Pfam" id="PF01547">
    <property type="entry name" value="SBP_bac_1"/>
    <property type="match status" value="1"/>
</dbReference>